<dbReference type="InterPro" id="IPR050194">
    <property type="entry name" value="Glycosyltransferase_grp1"/>
</dbReference>
<evidence type="ECO:0000313" key="2">
    <source>
        <dbReference type="EMBL" id="RWZ68634.1"/>
    </source>
</evidence>
<evidence type="ECO:0000313" key="3">
    <source>
        <dbReference type="Proteomes" id="UP000288603"/>
    </source>
</evidence>
<dbReference type="OrthoDB" id="3371840at2"/>
<sequence>MLWDTGLASPYRRPVREALARHVDLEVRLLEIDRRPERDASANRGRDWAVGDGAGYSLGEIRAVRLARHEARHYTLIGFPRRRPDSILLGGWESPADWQFLLLAKLTGVRTVGFYESTLQTSTLQTQLHVGGPIGWMRRRFFNALDAVVVPGPAARQAILSLGVDPGRIELGFNAVDGRIIHGAARRKRAANGVPRADGHHFVYVGELIERKGVDLLIGAFAAMREDGDTLTVFGTGALEDDLRRTAVRRGVADAVTFASYVLNEDIPAALADKHTLVFPSRQEVWGLVVNEALAAGLHVVVSDVAGATPFVTGMRGVFTAPPFMSTIASGMRASRDAWDGPVEAPEILDYGPEELADVFLRALAPEAGSMDIMDIMDTMDEAAAPPHTVIVEDNVTGHRLYYVRILADAAVREDRRVSVVLPAAHREREEIALHLSELDERIELRYVSDPEIADTARLSYELRADLTVVPDADRMAATVGLRHAWRGRGTLSLLIMRDVGQPSRLPGVQTAKTLLRSALFVSASSVGNVRVSVLKPSGWAGRSILPTASDPVTLTAGTDDVLATAAAWGVEPGRYWFAVLGAIAPRKNVGLIARALTGITERPIGLLIAGLIEPQARLEIDREIERLSASGVRVVMVDRLLTGLELDSAVTFADCVVLAHSNEGPSGLFGKAAAAGTRIVAAGAASLRHDAAEAGDGADWVPLTEQSLAEALRAASMKPRPPASGTPAVDRFVTALL</sequence>
<dbReference type="AlphaFoldDB" id="A0A444QGG5"/>
<dbReference type="RefSeq" id="WP_128497899.1">
    <property type="nucleotide sequence ID" value="NZ_RZNC01000001.1"/>
</dbReference>
<dbReference type="GO" id="GO:0016757">
    <property type="term" value="F:glycosyltransferase activity"/>
    <property type="evidence" value="ECO:0007669"/>
    <property type="project" value="TreeGrafter"/>
</dbReference>
<keyword evidence="2" id="KW-0808">Transferase</keyword>
<comment type="caution">
    <text evidence="2">The sequence shown here is derived from an EMBL/GenBank/DDBJ whole genome shotgun (WGS) entry which is preliminary data.</text>
</comment>
<dbReference type="SUPFAM" id="SSF53756">
    <property type="entry name" value="UDP-Glycosyltransferase/glycogen phosphorylase"/>
    <property type="match status" value="2"/>
</dbReference>
<protein>
    <recommendedName>
        <fullName evidence="1">D-inositol 3-phosphate glycosyltransferase</fullName>
    </recommendedName>
</protein>
<evidence type="ECO:0000256" key="1">
    <source>
        <dbReference type="ARBA" id="ARBA00021292"/>
    </source>
</evidence>
<accession>A0A444QGG5</accession>
<gene>
    <name evidence="2" type="ORF">ELQ92_05390</name>
</gene>
<organism evidence="2 3">
    <name type="scientific">Labedella populi</name>
    <dbReference type="NCBI Taxonomy" id="2498850"/>
    <lineage>
        <taxon>Bacteria</taxon>
        <taxon>Bacillati</taxon>
        <taxon>Actinomycetota</taxon>
        <taxon>Actinomycetes</taxon>
        <taxon>Micrococcales</taxon>
        <taxon>Microbacteriaceae</taxon>
        <taxon>Labedella</taxon>
    </lineage>
</organism>
<dbReference type="Pfam" id="PF13692">
    <property type="entry name" value="Glyco_trans_1_4"/>
    <property type="match status" value="1"/>
</dbReference>
<dbReference type="Gene3D" id="3.40.50.2000">
    <property type="entry name" value="Glycogen Phosphorylase B"/>
    <property type="match status" value="3"/>
</dbReference>
<keyword evidence="3" id="KW-1185">Reference proteome</keyword>
<dbReference type="EMBL" id="RZNC01000001">
    <property type="protein sequence ID" value="RWZ68634.1"/>
    <property type="molecule type" value="Genomic_DNA"/>
</dbReference>
<dbReference type="Proteomes" id="UP000288603">
    <property type="component" value="Unassembled WGS sequence"/>
</dbReference>
<dbReference type="PANTHER" id="PTHR45947">
    <property type="entry name" value="SULFOQUINOVOSYL TRANSFERASE SQD2"/>
    <property type="match status" value="1"/>
</dbReference>
<proteinExistence type="predicted"/>
<reference evidence="2 3" key="1">
    <citation type="submission" date="2018-12" db="EMBL/GenBank/DDBJ databases">
        <authorList>
            <person name="Li F."/>
        </authorList>
    </citation>
    <scope>NUCLEOTIDE SEQUENCE [LARGE SCALE GENOMIC DNA]</scope>
    <source>
        <strain evidence="2 3">8H24J-4-2</strain>
    </source>
</reference>
<name>A0A444QGG5_9MICO</name>
<dbReference type="PANTHER" id="PTHR45947:SF3">
    <property type="entry name" value="SULFOQUINOVOSYL TRANSFERASE SQD2"/>
    <property type="match status" value="1"/>
</dbReference>